<keyword evidence="2" id="KW-1133">Transmembrane helix</keyword>
<proteinExistence type="predicted"/>
<feature type="transmembrane region" description="Helical" evidence="2">
    <location>
        <begin position="12"/>
        <end position="34"/>
    </location>
</feature>
<dbReference type="PANTHER" id="PTHR43317">
    <property type="entry name" value="THERMOSPERMINE SYNTHASE ACAULIS5"/>
    <property type="match status" value="1"/>
</dbReference>
<feature type="transmembrane region" description="Helical" evidence="2">
    <location>
        <begin position="241"/>
        <end position="263"/>
    </location>
</feature>
<evidence type="ECO:0000313" key="3">
    <source>
        <dbReference type="EMBL" id="QUD88874.1"/>
    </source>
</evidence>
<feature type="transmembrane region" description="Helical" evidence="2">
    <location>
        <begin position="296"/>
        <end position="314"/>
    </location>
</feature>
<keyword evidence="2" id="KW-0472">Membrane</keyword>
<feature type="transmembrane region" description="Helical" evidence="2">
    <location>
        <begin position="87"/>
        <end position="105"/>
    </location>
</feature>
<dbReference type="AlphaFoldDB" id="A0A975IVT0"/>
<dbReference type="EMBL" id="CP073078">
    <property type="protein sequence ID" value="QUD88874.1"/>
    <property type="molecule type" value="Genomic_DNA"/>
</dbReference>
<feature type="transmembrane region" description="Helical" evidence="2">
    <location>
        <begin position="159"/>
        <end position="179"/>
    </location>
</feature>
<gene>
    <name evidence="3" type="ORF">KCG34_03010</name>
</gene>
<dbReference type="PANTHER" id="PTHR43317:SF1">
    <property type="entry name" value="THERMOSPERMINE SYNTHASE ACAULIS5"/>
    <property type="match status" value="1"/>
</dbReference>
<keyword evidence="1" id="KW-0620">Polyamine biosynthesis</keyword>
<evidence type="ECO:0000256" key="2">
    <source>
        <dbReference type="SAM" id="Phobius"/>
    </source>
</evidence>
<feature type="transmembrane region" description="Helical" evidence="2">
    <location>
        <begin position="117"/>
        <end position="147"/>
    </location>
</feature>
<evidence type="ECO:0000256" key="1">
    <source>
        <dbReference type="ARBA" id="ARBA00023115"/>
    </source>
</evidence>
<dbReference type="Gene3D" id="3.40.50.150">
    <property type="entry name" value="Vaccinia Virus protein VP39"/>
    <property type="match status" value="1"/>
</dbReference>
<name>A0A975IVT0_9CAUL</name>
<feature type="transmembrane region" description="Helical" evidence="2">
    <location>
        <begin position="451"/>
        <end position="469"/>
    </location>
</feature>
<accession>A0A975IVT0</accession>
<evidence type="ECO:0000313" key="4">
    <source>
        <dbReference type="Proteomes" id="UP000676409"/>
    </source>
</evidence>
<protein>
    <submittedName>
        <fullName evidence="3">Fused MFS/spermidine synthase</fullName>
    </submittedName>
</protein>
<dbReference type="KEGG" id="caul:KCG34_03010"/>
<keyword evidence="4" id="KW-1185">Reference proteome</keyword>
<dbReference type="GO" id="GO:0006596">
    <property type="term" value="P:polyamine biosynthetic process"/>
    <property type="evidence" value="ECO:0007669"/>
    <property type="project" value="UniProtKB-KW"/>
</dbReference>
<feature type="transmembrane region" description="Helical" evidence="2">
    <location>
        <begin position="191"/>
        <end position="212"/>
    </location>
</feature>
<dbReference type="SUPFAM" id="SSF53335">
    <property type="entry name" value="S-adenosyl-L-methionine-dependent methyltransferases"/>
    <property type="match status" value="1"/>
</dbReference>
<dbReference type="Proteomes" id="UP000676409">
    <property type="component" value="Chromosome"/>
</dbReference>
<dbReference type="NCBIfam" id="NF037959">
    <property type="entry name" value="MFS_SpdSyn"/>
    <property type="match status" value="1"/>
</dbReference>
<keyword evidence="2" id="KW-0812">Transmembrane</keyword>
<organism evidence="3 4">
    <name type="scientific">Phenylobacterium montanum</name>
    <dbReference type="NCBI Taxonomy" id="2823693"/>
    <lineage>
        <taxon>Bacteria</taxon>
        <taxon>Pseudomonadati</taxon>
        <taxon>Pseudomonadota</taxon>
        <taxon>Alphaproteobacteria</taxon>
        <taxon>Caulobacterales</taxon>
        <taxon>Caulobacteraceae</taxon>
        <taxon>Phenylobacterium</taxon>
    </lineage>
</organism>
<feature type="transmembrane region" description="Helical" evidence="2">
    <location>
        <begin position="269"/>
        <end position="287"/>
    </location>
</feature>
<feature type="transmembrane region" description="Helical" evidence="2">
    <location>
        <begin position="320"/>
        <end position="343"/>
    </location>
</feature>
<sequence length="768" mass="81626">MKPNPDANVASSASPAVAPALFGFAAFLSASLVFMVEPMVAKLILPLLGGSAAVWAVSLAFFQLALLIGYGYAHALQRIASVRVQTLLHGAVLLAGLAVLPLHVTGLLGDPSSSQPALWLLGVLTVSIGLPFAALSATAPLIQAWYASARAAWGGGNPYGLYVASNLGSLLALLAYPVAIEPFVRVSRQTLGWSAGYAGFILVMVIVAAAVWRAGAGRIEILPVKPPANRLAALARWWRRLLWVALAAAPASLMLGVTTYIATDIASAPFLWVAPLALYLLTFVIAFQTHPVIPQSLALVLQTAALLAALVSWGMPIPYFWLQIGLQLVSFFLTALVCHQALAIRRPPPERLTEFYLLMSLGGVIGGAFNAFLAPVIFNSVIEYPLVMLAAGLARPWGKGWLSLPQTAIWILGVLGAAGAIAANHWLGAGLVMKLMFVLPLVAAFLLRDRAVAFVSMALAMVLATQVVAPNLNVIESDRSFFGVVRLTFRDVKGLGRAKLMAHGTTLHGAQAQNPDIACRPLVYYAPTTPIGQVFRWVQSQHQTVSIGAVGMGAGTVATYTRPGDALRFFEIDPLVVRLSTDPKNFSYIKGCAKGQVDWVLGDARLTLARQPAGGFDILLVDAFSSDSVPAHLLTVEAMKGYLQKIKPDGVVIMHLSNRNLELTQPVGAVAKAAGATALRQFYRPPPGSMDLNDSAEDVVLIARDPAALKAFTIDPRWKPADPKGVEPWTDDYTDLLGALIRGVDHNARETKISADEAAEAAKAKPAS</sequence>
<dbReference type="InterPro" id="IPR029063">
    <property type="entry name" value="SAM-dependent_MTases_sf"/>
</dbReference>
<dbReference type="RefSeq" id="WP_211938924.1">
    <property type="nucleotide sequence ID" value="NZ_CP073078.1"/>
</dbReference>
<feature type="transmembrane region" description="Helical" evidence="2">
    <location>
        <begin position="355"/>
        <end position="378"/>
    </location>
</feature>
<feature type="transmembrane region" description="Helical" evidence="2">
    <location>
        <begin position="54"/>
        <end position="75"/>
    </location>
</feature>
<feature type="transmembrane region" description="Helical" evidence="2">
    <location>
        <begin position="409"/>
        <end position="439"/>
    </location>
</feature>
<reference evidence="3" key="1">
    <citation type="submission" date="2021-04" db="EMBL/GenBank/DDBJ databases">
        <title>The complete genome sequence of Caulobacter sp. S6.</title>
        <authorList>
            <person name="Tang Y."/>
            <person name="Ouyang W."/>
            <person name="Liu Q."/>
            <person name="Huang B."/>
            <person name="Guo Z."/>
            <person name="Lei P."/>
        </authorList>
    </citation>
    <scope>NUCLEOTIDE SEQUENCE</scope>
    <source>
        <strain evidence="3">S6</strain>
    </source>
</reference>